<organism evidence="1 2">
    <name type="scientific">Aspergillus novofumigatus (strain IBT 16806)</name>
    <dbReference type="NCBI Taxonomy" id="1392255"/>
    <lineage>
        <taxon>Eukaryota</taxon>
        <taxon>Fungi</taxon>
        <taxon>Dikarya</taxon>
        <taxon>Ascomycota</taxon>
        <taxon>Pezizomycotina</taxon>
        <taxon>Eurotiomycetes</taxon>
        <taxon>Eurotiomycetidae</taxon>
        <taxon>Eurotiales</taxon>
        <taxon>Aspergillaceae</taxon>
        <taxon>Aspergillus</taxon>
        <taxon>Aspergillus subgen. Fumigati</taxon>
    </lineage>
</organism>
<dbReference type="RefSeq" id="XP_024677357.1">
    <property type="nucleotide sequence ID" value="XM_024825320.1"/>
</dbReference>
<reference evidence="2" key="1">
    <citation type="journal article" date="2018" name="Proc. Natl. Acad. Sci. U.S.A.">
        <title>Linking secondary metabolites to gene clusters through genome sequencing of six diverse Aspergillus species.</title>
        <authorList>
            <person name="Kaerboelling I."/>
            <person name="Vesth T.C."/>
            <person name="Frisvad J.C."/>
            <person name="Nybo J.L."/>
            <person name="Theobald S."/>
            <person name="Kuo A."/>
            <person name="Bowyer P."/>
            <person name="Matsuda Y."/>
            <person name="Mondo S."/>
            <person name="Lyhne E.K."/>
            <person name="Kogle M.E."/>
            <person name="Clum A."/>
            <person name="Lipzen A."/>
            <person name="Salamov A."/>
            <person name="Ngan C.Y."/>
            <person name="Daum C."/>
            <person name="Chiniquy J."/>
            <person name="Barry K."/>
            <person name="LaButti K."/>
            <person name="Haridas S."/>
            <person name="Simmons B.A."/>
            <person name="Magnuson J.K."/>
            <person name="Mortensen U.H."/>
            <person name="Larsen T.O."/>
            <person name="Grigoriev I.V."/>
            <person name="Baker S.E."/>
            <person name="Andersen M.R."/>
        </authorList>
    </citation>
    <scope>NUCLEOTIDE SEQUENCE [LARGE SCALE GENOMIC DNA]</scope>
    <source>
        <strain evidence="2">IBT 16806</strain>
    </source>
</reference>
<dbReference type="Proteomes" id="UP000234474">
    <property type="component" value="Unassembled WGS sequence"/>
</dbReference>
<dbReference type="EMBL" id="MSZS01000012">
    <property type="protein sequence ID" value="PKX88762.1"/>
    <property type="molecule type" value="Genomic_DNA"/>
</dbReference>
<comment type="caution">
    <text evidence="1">The sequence shown here is derived from an EMBL/GenBank/DDBJ whole genome shotgun (WGS) entry which is preliminary data.</text>
</comment>
<gene>
    <name evidence="1" type="ORF">P174DRAFT_425781</name>
</gene>
<dbReference type="AlphaFoldDB" id="A0A2I1BTU0"/>
<evidence type="ECO:0000313" key="2">
    <source>
        <dbReference type="Proteomes" id="UP000234474"/>
    </source>
</evidence>
<proteinExistence type="predicted"/>
<dbReference type="VEuPathDB" id="FungiDB:P174DRAFT_425781"/>
<dbReference type="InterPro" id="IPR038718">
    <property type="entry name" value="SNF2-like_sf"/>
</dbReference>
<accession>A0A2I1BTU0</accession>
<dbReference type="STRING" id="1392255.A0A2I1BTU0"/>
<dbReference type="Gene3D" id="3.40.50.10810">
    <property type="entry name" value="Tandem AAA-ATPase domain"/>
    <property type="match status" value="1"/>
</dbReference>
<dbReference type="GeneID" id="36532645"/>
<keyword evidence="2" id="KW-1185">Reference proteome</keyword>
<evidence type="ECO:0000313" key="1">
    <source>
        <dbReference type="EMBL" id="PKX88762.1"/>
    </source>
</evidence>
<sequence>MEGPRALPVLTTTPMRPHDLPIEVADDDVAELAGPLEAESVDELQRFQISFTVDRVDRKTWADCKRFYKLKGSFGEQPDETIKRRSLKPRQAFAVYWMLTIENALNGEYLADDMGLGKRLYQIPGYIQEHQQQQSKKFRPEQFSKLQKHSRSLTSLDTWPDGATLQLPITSPWGPSVFLMPRTHMAAALLGHLGWDEHGIMDGLNLLFTGPPFVLQSMLATR</sequence>
<protein>
    <submittedName>
        <fullName evidence="1">Uncharacterized protein</fullName>
    </submittedName>
</protein>
<name>A0A2I1BTU0_ASPN1</name>